<dbReference type="FunFam" id="3.40.50.2000:FF:000119">
    <property type="entry name" value="Glycosyl transferase group 1"/>
    <property type="match status" value="1"/>
</dbReference>
<dbReference type="InterPro" id="IPR028098">
    <property type="entry name" value="Glyco_trans_4-like_N"/>
</dbReference>
<reference evidence="4 5" key="1">
    <citation type="journal article" date="2015" name="Nature">
        <title>rRNA introns, odd ribosomes, and small enigmatic genomes across a large radiation of phyla.</title>
        <authorList>
            <person name="Brown C.T."/>
            <person name="Hug L.A."/>
            <person name="Thomas B.C."/>
            <person name="Sharon I."/>
            <person name="Castelle C.J."/>
            <person name="Singh A."/>
            <person name="Wilkins M.J."/>
            <person name="Williams K.H."/>
            <person name="Banfield J.F."/>
        </authorList>
    </citation>
    <scope>NUCLEOTIDE SEQUENCE [LARGE SCALE GENOMIC DNA]</scope>
</reference>
<dbReference type="SUPFAM" id="SSF53756">
    <property type="entry name" value="UDP-Glycosyltransferase/glycogen phosphorylase"/>
    <property type="match status" value="1"/>
</dbReference>
<keyword evidence="1 4" id="KW-0808">Transferase</keyword>
<dbReference type="InterPro" id="IPR001296">
    <property type="entry name" value="Glyco_trans_1"/>
</dbReference>
<sequence>MRIGIDVRPLIGQRAGIGYYVYGLLIGLNKRAANNEFYLYADNDFEINLPNLKIHKKVIKNSGILWHFLVVLDILINKIDLYHSTHSFIIPVILGNRTITTFLDASSILFAQTHSLKVKFLGRLLFSLAAKRTGKVLAISQSTKNDIIKIAKVNKDKISVIYCAVDDSYRPIPNESVKKILSKYNLPARYLLYNATLEPRKNPLRLIEAYYQLKTKHPKMKPLVMVGKKGWLYEEIFELVKKLRLGKDVIFTNWVPDEDLPALYSGALILVYPSLFEGFGLSLLKAFACGTPVVTSKISSMPEVSRGAAILVDPYDSGDIATAVWKVISNKKLADDLRKKGFERVKKFSWQRTARKTLEVYRQSGR</sequence>
<dbReference type="Pfam" id="PF13439">
    <property type="entry name" value="Glyco_transf_4"/>
    <property type="match status" value="1"/>
</dbReference>
<evidence type="ECO:0000259" key="3">
    <source>
        <dbReference type="Pfam" id="PF13439"/>
    </source>
</evidence>
<dbReference type="AlphaFoldDB" id="A0A0G0X7U7"/>
<dbReference type="CDD" id="cd03809">
    <property type="entry name" value="GT4_MtfB-like"/>
    <property type="match status" value="1"/>
</dbReference>
<comment type="caution">
    <text evidence="4">The sequence shown here is derived from an EMBL/GenBank/DDBJ whole genome shotgun (WGS) entry which is preliminary data.</text>
</comment>
<evidence type="ECO:0000313" key="4">
    <source>
        <dbReference type="EMBL" id="KKR83712.1"/>
    </source>
</evidence>
<dbReference type="Proteomes" id="UP000034601">
    <property type="component" value="Unassembled WGS sequence"/>
</dbReference>
<dbReference type="PANTHER" id="PTHR46401">
    <property type="entry name" value="GLYCOSYLTRANSFERASE WBBK-RELATED"/>
    <property type="match status" value="1"/>
</dbReference>
<evidence type="ECO:0000256" key="1">
    <source>
        <dbReference type="ARBA" id="ARBA00022679"/>
    </source>
</evidence>
<feature type="domain" description="Glycosyl transferase family 1" evidence="2">
    <location>
        <begin position="188"/>
        <end position="343"/>
    </location>
</feature>
<dbReference type="GO" id="GO:0016757">
    <property type="term" value="F:glycosyltransferase activity"/>
    <property type="evidence" value="ECO:0007669"/>
    <property type="project" value="InterPro"/>
</dbReference>
<dbReference type="GO" id="GO:0009103">
    <property type="term" value="P:lipopolysaccharide biosynthetic process"/>
    <property type="evidence" value="ECO:0007669"/>
    <property type="project" value="TreeGrafter"/>
</dbReference>
<dbReference type="Pfam" id="PF00534">
    <property type="entry name" value="Glycos_transf_1"/>
    <property type="match status" value="1"/>
</dbReference>
<evidence type="ECO:0000313" key="5">
    <source>
        <dbReference type="Proteomes" id="UP000034601"/>
    </source>
</evidence>
<evidence type="ECO:0000259" key="2">
    <source>
        <dbReference type="Pfam" id="PF00534"/>
    </source>
</evidence>
<dbReference type="Gene3D" id="3.40.50.2000">
    <property type="entry name" value="Glycogen Phosphorylase B"/>
    <property type="match status" value="2"/>
</dbReference>
<proteinExistence type="predicted"/>
<gene>
    <name evidence="4" type="ORF">UU29_C0002G0025</name>
</gene>
<dbReference type="EMBL" id="LCAB01000002">
    <property type="protein sequence ID" value="KKR83712.1"/>
    <property type="molecule type" value="Genomic_DNA"/>
</dbReference>
<protein>
    <submittedName>
        <fullName evidence="4">Glycosyl transferase group 1</fullName>
    </submittedName>
</protein>
<organism evidence="4 5">
    <name type="scientific">Candidatus Daviesbacteria bacterium GW2011_GWA2_40_9</name>
    <dbReference type="NCBI Taxonomy" id="1618424"/>
    <lineage>
        <taxon>Bacteria</taxon>
        <taxon>Candidatus Daviesiibacteriota</taxon>
    </lineage>
</organism>
<feature type="domain" description="Glycosyltransferase subfamily 4-like N-terminal" evidence="3">
    <location>
        <begin position="16"/>
        <end position="168"/>
    </location>
</feature>
<name>A0A0G0X7U7_9BACT</name>
<accession>A0A0G0X7U7</accession>
<dbReference type="PANTHER" id="PTHR46401:SF2">
    <property type="entry name" value="GLYCOSYLTRANSFERASE WBBK-RELATED"/>
    <property type="match status" value="1"/>
</dbReference>